<comment type="similarity">
    <text evidence="1 4">Belongs to the spermidine/spermine synthase family.</text>
</comment>
<reference evidence="7 8" key="1">
    <citation type="submission" date="2024-01" db="EMBL/GenBank/DDBJ databases">
        <title>The genomes of 5 underutilized Papilionoideae crops provide insights into root nodulation and disease resistanc.</title>
        <authorList>
            <person name="Jiang F."/>
        </authorList>
    </citation>
    <scope>NUCLEOTIDE SEQUENCE [LARGE SCALE GENOMIC DNA]</scope>
    <source>
        <strain evidence="7">LVBAO_FW01</strain>
        <tissue evidence="7">Leaves</tissue>
    </source>
</reference>
<dbReference type="InterPro" id="IPR037163">
    <property type="entry name" value="Spermidine_synt_N_sf"/>
</dbReference>
<feature type="region of interest" description="Disordered" evidence="5">
    <location>
        <begin position="1"/>
        <end position="39"/>
    </location>
</feature>
<evidence type="ECO:0000259" key="6">
    <source>
        <dbReference type="PROSITE" id="PS51006"/>
    </source>
</evidence>
<evidence type="ECO:0000256" key="5">
    <source>
        <dbReference type="SAM" id="MobiDB-lite"/>
    </source>
</evidence>
<feature type="compositionally biased region" description="Basic residues" evidence="5">
    <location>
        <begin position="1"/>
        <end position="11"/>
    </location>
</feature>
<dbReference type="CDD" id="cd02440">
    <property type="entry name" value="AdoMet_MTases"/>
    <property type="match status" value="1"/>
</dbReference>
<dbReference type="InterPro" id="IPR030373">
    <property type="entry name" value="PABS_CS"/>
</dbReference>
<protein>
    <recommendedName>
        <fullName evidence="6">PABS domain-containing protein</fullName>
    </recommendedName>
</protein>
<evidence type="ECO:0000256" key="1">
    <source>
        <dbReference type="ARBA" id="ARBA00007867"/>
    </source>
</evidence>
<dbReference type="Pfam" id="PF17284">
    <property type="entry name" value="Spermine_synt_N"/>
    <property type="match status" value="1"/>
</dbReference>
<dbReference type="Pfam" id="PF01564">
    <property type="entry name" value="Spermine_synth"/>
    <property type="match status" value="1"/>
</dbReference>
<dbReference type="SUPFAM" id="SSF53335">
    <property type="entry name" value="S-adenosyl-L-methionine-dependent methyltransferases"/>
    <property type="match status" value="1"/>
</dbReference>
<evidence type="ECO:0000256" key="4">
    <source>
        <dbReference type="RuleBase" id="RU003836"/>
    </source>
</evidence>
<gene>
    <name evidence="7" type="ORF">VNO77_24663</name>
</gene>
<name>A0AAN9QGH6_CANGL</name>
<dbReference type="PANTHER" id="PTHR11558">
    <property type="entry name" value="SPERMIDINE/SPERMINE SYNTHASE"/>
    <property type="match status" value="1"/>
</dbReference>
<evidence type="ECO:0000256" key="3">
    <source>
        <dbReference type="PROSITE-ProRule" id="PRU00354"/>
    </source>
</evidence>
<sequence>MGKNKNKNRKPNLKEKLSLESTSPMAKESSNVVSQHPSKSHVDYNAVNGMKESIGASKDASPAFPGWYSDVSWPGEAHIYKMEKIIFQGKSEFQELQVFESSRHGKVAILDGYIQLTENDEFAYQEMLTHLALCSIPNPKKVLLVGGGDGGILREISRHSSVEHIDICEIDKMVIDVYKKFFPDIAVGYEDPRVHVHINDGIAFINSTPEGTYDAIILDAFQPMGPLAQVLADNCFLESVAKALRPGGVLSAPADSLWHKNFVIADTIANCKKVFKGSVNYAWTTVPTYASGVIGFMLCSTEGPPVNFKHPINPLNPEHYGVAKGPPKFYNSEIHAAAFCLPSFVDKVFDSERY</sequence>
<comment type="caution">
    <text evidence="7">The sequence shown here is derived from an EMBL/GenBank/DDBJ whole genome shotgun (WGS) entry which is preliminary data.</text>
</comment>
<dbReference type="Proteomes" id="UP001367508">
    <property type="component" value="Unassembled WGS sequence"/>
</dbReference>
<dbReference type="Gene3D" id="2.30.140.10">
    <property type="entry name" value="Spermidine synthase, tetramerisation domain"/>
    <property type="match status" value="1"/>
</dbReference>
<dbReference type="GO" id="GO:0004766">
    <property type="term" value="F:spermidine synthase activity"/>
    <property type="evidence" value="ECO:0007669"/>
    <property type="project" value="TreeGrafter"/>
</dbReference>
<keyword evidence="8" id="KW-1185">Reference proteome</keyword>
<dbReference type="Gene3D" id="3.40.50.150">
    <property type="entry name" value="Vaccinia Virus protein VP39"/>
    <property type="match status" value="1"/>
</dbReference>
<dbReference type="GO" id="GO:0005829">
    <property type="term" value="C:cytosol"/>
    <property type="evidence" value="ECO:0007669"/>
    <property type="project" value="TreeGrafter"/>
</dbReference>
<keyword evidence="3" id="KW-0620">Polyamine biosynthesis</keyword>
<dbReference type="FunFam" id="3.40.50.150:FF:000013">
    <property type="entry name" value="Spermidine synthase"/>
    <property type="match status" value="1"/>
</dbReference>
<dbReference type="InterPro" id="IPR029063">
    <property type="entry name" value="SAM-dependent_MTases_sf"/>
</dbReference>
<dbReference type="PANTHER" id="PTHR11558:SF28">
    <property type="entry name" value="SPERMIDINE SYNTHASE 2-LIKE"/>
    <property type="match status" value="1"/>
</dbReference>
<dbReference type="InterPro" id="IPR030374">
    <property type="entry name" value="PABS"/>
</dbReference>
<dbReference type="AlphaFoldDB" id="A0AAN9QGH6"/>
<feature type="domain" description="PABS" evidence="6">
    <location>
        <begin position="65"/>
        <end position="301"/>
    </location>
</feature>
<feature type="active site" description="Proton acceptor" evidence="3">
    <location>
        <position position="219"/>
    </location>
</feature>
<evidence type="ECO:0000256" key="2">
    <source>
        <dbReference type="ARBA" id="ARBA00022679"/>
    </source>
</evidence>
<dbReference type="NCBIfam" id="TIGR00417">
    <property type="entry name" value="speE"/>
    <property type="match status" value="1"/>
</dbReference>
<dbReference type="GO" id="GO:0008295">
    <property type="term" value="P:spermidine biosynthetic process"/>
    <property type="evidence" value="ECO:0007669"/>
    <property type="project" value="TreeGrafter"/>
</dbReference>
<proteinExistence type="inferred from homology"/>
<accession>A0AAN9QGH6</accession>
<dbReference type="PROSITE" id="PS01330">
    <property type="entry name" value="PABS_1"/>
    <property type="match status" value="1"/>
</dbReference>
<dbReference type="InterPro" id="IPR001045">
    <property type="entry name" value="Spermi_synthase"/>
</dbReference>
<organism evidence="7 8">
    <name type="scientific">Canavalia gladiata</name>
    <name type="common">Sword bean</name>
    <name type="synonym">Dolichos gladiatus</name>
    <dbReference type="NCBI Taxonomy" id="3824"/>
    <lineage>
        <taxon>Eukaryota</taxon>
        <taxon>Viridiplantae</taxon>
        <taxon>Streptophyta</taxon>
        <taxon>Embryophyta</taxon>
        <taxon>Tracheophyta</taxon>
        <taxon>Spermatophyta</taxon>
        <taxon>Magnoliopsida</taxon>
        <taxon>eudicotyledons</taxon>
        <taxon>Gunneridae</taxon>
        <taxon>Pentapetalae</taxon>
        <taxon>rosids</taxon>
        <taxon>fabids</taxon>
        <taxon>Fabales</taxon>
        <taxon>Fabaceae</taxon>
        <taxon>Papilionoideae</taxon>
        <taxon>50 kb inversion clade</taxon>
        <taxon>NPAAA clade</taxon>
        <taxon>indigoferoid/millettioid clade</taxon>
        <taxon>Phaseoleae</taxon>
        <taxon>Canavalia</taxon>
    </lineage>
</organism>
<dbReference type="EMBL" id="JAYMYQ010000005">
    <property type="protein sequence ID" value="KAK7330468.1"/>
    <property type="molecule type" value="Genomic_DNA"/>
</dbReference>
<keyword evidence="2 3" id="KW-0808">Transferase</keyword>
<dbReference type="InterPro" id="IPR035246">
    <property type="entry name" value="Spermidine_synt_N"/>
</dbReference>
<evidence type="ECO:0000313" key="7">
    <source>
        <dbReference type="EMBL" id="KAK7330468.1"/>
    </source>
</evidence>
<dbReference type="HAMAP" id="MF_00198">
    <property type="entry name" value="Spermidine_synth"/>
    <property type="match status" value="1"/>
</dbReference>
<evidence type="ECO:0000313" key="8">
    <source>
        <dbReference type="Proteomes" id="UP001367508"/>
    </source>
</evidence>
<feature type="compositionally biased region" description="Polar residues" evidence="5">
    <location>
        <begin position="19"/>
        <end position="37"/>
    </location>
</feature>
<dbReference type="FunFam" id="2.30.140.10:FF:000016">
    <property type="entry name" value="Spermidine synthase isoform C"/>
    <property type="match status" value="1"/>
</dbReference>
<dbReference type="PROSITE" id="PS51006">
    <property type="entry name" value="PABS_2"/>
    <property type="match status" value="1"/>
</dbReference>